<organism evidence="3 4">
    <name type="scientific">Perca fluviatilis</name>
    <name type="common">European perch</name>
    <dbReference type="NCBI Taxonomy" id="8168"/>
    <lineage>
        <taxon>Eukaryota</taxon>
        <taxon>Metazoa</taxon>
        <taxon>Chordata</taxon>
        <taxon>Craniata</taxon>
        <taxon>Vertebrata</taxon>
        <taxon>Euteleostomi</taxon>
        <taxon>Actinopterygii</taxon>
        <taxon>Neopterygii</taxon>
        <taxon>Teleostei</taxon>
        <taxon>Neoteleostei</taxon>
        <taxon>Acanthomorphata</taxon>
        <taxon>Eupercaria</taxon>
        <taxon>Perciformes</taxon>
        <taxon>Percoidei</taxon>
        <taxon>Percidae</taxon>
        <taxon>Percinae</taxon>
        <taxon>Perca</taxon>
    </lineage>
</organism>
<dbReference type="InterPro" id="IPR055251">
    <property type="entry name" value="SOS1_NGEF_PH"/>
</dbReference>
<dbReference type="Pfam" id="PF22697">
    <property type="entry name" value="SOS1_NGEF_PH"/>
    <property type="match status" value="1"/>
</dbReference>
<name>A0A6A5DZW9_PERFL</name>
<evidence type="ECO:0000259" key="2">
    <source>
        <dbReference type="Pfam" id="PF22697"/>
    </source>
</evidence>
<dbReference type="InterPro" id="IPR011993">
    <property type="entry name" value="PH-like_dom_sf"/>
</dbReference>
<dbReference type="AlphaFoldDB" id="A0A6A5DZW9"/>
<gene>
    <name evidence="3" type="ORF">PFLUV_G00239080</name>
</gene>
<feature type="compositionally biased region" description="Low complexity" evidence="1">
    <location>
        <begin position="170"/>
        <end position="186"/>
    </location>
</feature>
<evidence type="ECO:0000313" key="4">
    <source>
        <dbReference type="Proteomes" id="UP000465112"/>
    </source>
</evidence>
<dbReference type="PANTHER" id="PTHR45845">
    <property type="entry name" value="RHO GUANINE NUCLEOTIDE EXCHANGE FACTOR-RELATED"/>
    <property type="match status" value="1"/>
</dbReference>
<dbReference type="Proteomes" id="UP000465112">
    <property type="component" value="Chromosome 21"/>
</dbReference>
<evidence type="ECO:0000313" key="3">
    <source>
        <dbReference type="EMBL" id="KAF1373460.1"/>
    </source>
</evidence>
<feature type="compositionally biased region" description="Low complexity" evidence="1">
    <location>
        <begin position="260"/>
        <end position="269"/>
    </location>
</feature>
<dbReference type="SUPFAM" id="SSF50729">
    <property type="entry name" value="PH domain-like"/>
    <property type="match status" value="1"/>
</dbReference>
<evidence type="ECO:0000256" key="1">
    <source>
        <dbReference type="SAM" id="MobiDB-lite"/>
    </source>
</evidence>
<dbReference type="Gene3D" id="2.30.29.30">
    <property type="entry name" value="Pleckstrin-homology domain (PH domain)/Phosphotyrosine-binding domain (PTB)"/>
    <property type="match status" value="1"/>
</dbReference>
<protein>
    <recommendedName>
        <fullName evidence="2">SOS1/NGEF-like PH domain-containing protein</fullName>
    </recommendedName>
</protein>
<dbReference type="EMBL" id="VHII01000021">
    <property type="protein sequence ID" value="KAF1373460.1"/>
    <property type="molecule type" value="Genomic_DNA"/>
</dbReference>
<feature type="region of interest" description="Disordered" evidence="1">
    <location>
        <begin position="207"/>
        <end position="269"/>
    </location>
</feature>
<dbReference type="PANTHER" id="PTHR45845:SF4">
    <property type="entry name" value="PLECKSTRIN HOMOLOGY DOMAIN CONTAINING, FAMILY G (WITH RHOGEF DOMAIN) MEMBER 4"/>
    <property type="match status" value="1"/>
</dbReference>
<reference evidence="3 4" key="1">
    <citation type="submission" date="2019-06" db="EMBL/GenBank/DDBJ databases">
        <title>A chromosome-scale genome assembly of the European perch, Perca fluviatilis.</title>
        <authorList>
            <person name="Roques C."/>
            <person name="Zahm M."/>
            <person name="Cabau C."/>
            <person name="Klopp C."/>
            <person name="Bouchez O."/>
            <person name="Donnadieu C."/>
            <person name="Kuhl H."/>
            <person name="Gislard M."/>
            <person name="Guendouz S."/>
            <person name="Journot L."/>
            <person name="Haffray P."/>
            <person name="Bestin A."/>
            <person name="Morvezen R."/>
            <person name="Feron R."/>
            <person name="Wen M."/>
            <person name="Jouanno E."/>
            <person name="Herpin A."/>
            <person name="Schartl M."/>
            <person name="Postlethwait J."/>
            <person name="Schaerlinger B."/>
            <person name="Chardard D."/>
            <person name="Lecocq T."/>
            <person name="Poncet C."/>
            <person name="Jaffrelo L."/>
            <person name="Lampietro C."/>
            <person name="Guiguen Y."/>
        </authorList>
    </citation>
    <scope>NUCLEOTIDE SEQUENCE [LARGE SCALE GENOMIC DNA]</scope>
    <source>
        <tissue evidence="3">Blood</tissue>
    </source>
</reference>
<proteinExistence type="predicted"/>
<feature type="compositionally biased region" description="Low complexity" evidence="1">
    <location>
        <begin position="220"/>
        <end position="243"/>
    </location>
</feature>
<feature type="region of interest" description="Disordered" evidence="1">
    <location>
        <begin position="160"/>
        <end position="186"/>
    </location>
</feature>
<accession>A0A6A5DZW9</accession>
<sequence>MGRHPGQDVNLKEQGQLIRQDEFTVCTGRRKCQRHIFLFEELVLFSKPKKMEGGLDVFIYKHSFKTADVGLTESAGDDGLRFEIWFRRRTSKNQTFILQAASSEIRLKEMVSMGVGSKPFLDIQPSDAAISDRAVHYIMKSRGARTRASIAVSAFDHSHPFKRGAVTSDPPASGPSSSGLLGPLNLHMYSQNSSPAAESSFITSCIEEDEQEHETSSQPSMTTESSGSGSSSRCLSGSTGSDSGCVSSHLQGPAPPPPTNTSTASSSQL</sequence>
<keyword evidence="4" id="KW-1185">Reference proteome</keyword>
<comment type="caution">
    <text evidence="3">The sequence shown here is derived from an EMBL/GenBank/DDBJ whole genome shotgun (WGS) entry which is preliminary data.</text>
</comment>
<dbReference type="InterPro" id="IPR052231">
    <property type="entry name" value="Rho_GEF_signaling-related"/>
</dbReference>
<feature type="domain" description="SOS1/NGEF-like PH" evidence="2">
    <location>
        <begin position="11"/>
        <end position="106"/>
    </location>
</feature>